<keyword evidence="1" id="KW-0812">Transmembrane</keyword>
<organism evidence="2 3">
    <name type="scientific">Klebsiella phage vB_Kpn_Chronis</name>
    <dbReference type="NCBI Taxonomy" id="2591378"/>
    <lineage>
        <taxon>Viruses</taxon>
        <taxon>Duplodnaviria</taxon>
        <taxon>Heunggongvirae</taxon>
        <taxon>Uroviricota</taxon>
        <taxon>Caudoviricetes</taxon>
    </lineage>
</organism>
<keyword evidence="3" id="KW-1185">Reference proteome</keyword>
<feature type="transmembrane region" description="Helical" evidence="1">
    <location>
        <begin position="34"/>
        <end position="51"/>
    </location>
</feature>
<evidence type="ECO:0000256" key="1">
    <source>
        <dbReference type="SAM" id="Phobius"/>
    </source>
</evidence>
<dbReference type="EMBL" id="MN013086">
    <property type="protein sequence ID" value="QEG04426.1"/>
    <property type="molecule type" value="Genomic_DNA"/>
</dbReference>
<keyword evidence="1" id="KW-0472">Membrane</keyword>
<gene>
    <name evidence="2" type="ORF">CHRON_28</name>
</gene>
<name>A0A5B9N018_9CAUD</name>
<protein>
    <submittedName>
        <fullName evidence="2">Uncharacterized protein</fullName>
    </submittedName>
</protein>
<proteinExistence type="predicted"/>
<evidence type="ECO:0000313" key="3">
    <source>
        <dbReference type="Proteomes" id="UP000323963"/>
    </source>
</evidence>
<reference evidence="2 3" key="1">
    <citation type="submission" date="2019-04" db="EMBL/GenBank/DDBJ databases">
        <authorList>
            <person name="Chronis J.D."/>
            <person name="Sharma R."/>
            <person name="Thurgood T.L."/>
            <person name="Hoffmann C."/>
            <person name="Kruger J.L."/>
            <person name="Loertscher E."/>
            <person name="Arens D.K."/>
            <person name="Johnson L."/>
            <person name="Thompson D.W."/>
            <person name="Walker J."/>
            <person name="Casjens S."/>
            <person name="Grose J.H."/>
        </authorList>
    </citation>
    <scope>NUCLEOTIDE SEQUENCE [LARGE SCALE GENOMIC DNA]</scope>
</reference>
<evidence type="ECO:0000313" key="2">
    <source>
        <dbReference type="EMBL" id="QEG04426.1"/>
    </source>
</evidence>
<sequence>MGKIPVGKVVLLVFYPPKGVAVNGLRRTAANRDFMRGLILAGFCGLVRIVANSKQVSPAYI</sequence>
<keyword evidence="1" id="KW-1133">Transmembrane helix</keyword>
<dbReference type="Proteomes" id="UP000323963">
    <property type="component" value="Segment"/>
</dbReference>
<accession>A0A5B9N018</accession>